<keyword evidence="2" id="KW-1185">Reference proteome</keyword>
<proteinExistence type="predicted"/>
<reference evidence="2" key="1">
    <citation type="journal article" date="2022" name="Mol. Ecol. Resour.">
        <title>The genomes of chicory, endive, great burdock and yacon provide insights into Asteraceae palaeo-polyploidization history and plant inulin production.</title>
        <authorList>
            <person name="Fan W."/>
            <person name="Wang S."/>
            <person name="Wang H."/>
            <person name="Wang A."/>
            <person name="Jiang F."/>
            <person name="Liu H."/>
            <person name="Zhao H."/>
            <person name="Xu D."/>
            <person name="Zhang Y."/>
        </authorList>
    </citation>
    <scope>NUCLEOTIDE SEQUENCE [LARGE SCALE GENOMIC DNA]</scope>
    <source>
        <strain evidence="2">cv. Punajuju</strain>
    </source>
</reference>
<gene>
    <name evidence="1" type="ORF">L2E82_09202</name>
</gene>
<evidence type="ECO:0000313" key="1">
    <source>
        <dbReference type="EMBL" id="KAI3779481.1"/>
    </source>
</evidence>
<evidence type="ECO:0000313" key="2">
    <source>
        <dbReference type="Proteomes" id="UP001055811"/>
    </source>
</evidence>
<dbReference type="Proteomes" id="UP001055811">
    <property type="component" value="Linkage Group LG02"/>
</dbReference>
<protein>
    <submittedName>
        <fullName evidence="1">Uncharacterized protein</fullName>
    </submittedName>
</protein>
<comment type="caution">
    <text evidence="1">The sequence shown here is derived from an EMBL/GenBank/DDBJ whole genome shotgun (WGS) entry which is preliminary data.</text>
</comment>
<organism evidence="1 2">
    <name type="scientific">Cichorium intybus</name>
    <name type="common">Chicory</name>
    <dbReference type="NCBI Taxonomy" id="13427"/>
    <lineage>
        <taxon>Eukaryota</taxon>
        <taxon>Viridiplantae</taxon>
        <taxon>Streptophyta</taxon>
        <taxon>Embryophyta</taxon>
        <taxon>Tracheophyta</taxon>
        <taxon>Spermatophyta</taxon>
        <taxon>Magnoliopsida</taxon>
        <taxon>eudicotyledons</taxon>
        <taxon>Gunneridae</taxon>
        <taxon>Pentapetalae</taxon>
        <taxon>asterids</taxon>
        <taxon>campanulids</taxon>
        <taxon>Asterales</taxon>
        <taxon>Asteraceae</taxon>
        <taxon>Cichorioideae</taxon>
        <taxon>Cichorieae</taxon>
        <taxon>Cichoriinae</taxon>
        <taxon>Cichorium</taxon>
    </lineage>
</organism>
<sequence length="118" mass="13282">MKFGISFNSVLKRKVGSGDFRPSDDPDSWSSDFVYNDQFSVAAIRDLIDKPVSPSPSSSVLWVNELEGKACFSNNLLWGDLVNMEGKKRSNIRQQIDTGEHSNWGYPIHGILMDPMEE</sequence>
<reference evidence="1 2" key="2">
    <citation type="journal article" date="2022" name="Mol. Ecol. Resour.">
        <title>The genomes of chicory, endive, great burdock and yacon provide insights into Asteraceae paleo-polyploidization history and plant inulin production.</title>
        <authorList>
            <person name="Fan W."/>
            <person name="Wang S."/>
            <person name="Wang H."/>
            <person name="Wang A."/>
            <person name="Jiang F."/>
            <person name="Liu H."/>
            <person name="Zhao H."/>
            <person name="Xu D."/>
            <person name="Zhang Y."/>
        </authorList>
    </citation>
    <scope>NUCLEOTIDE SEQUENCE [LARGE SCALE GENOMIC DNA]</scope>
    <source>
        <strain evidence="2">cv. Punajuju</strain>
        <tissue evidence="1">Leaves</tissue>
    </source>
</reference>
<name>A0ACB9G8D4_CICIN</name>
<accession>A0ACB9G8D4</accession>
<dbReference type="EMBL" id="CM042010">
    <property type="protein sequence ID" value="KAI3779481.1"/>
    <property type="molecule type" value="Genomic_DNA"/>
</dbReference>